<dbReference type="PANTHER" id="PTHR43092">
    <property type="entry name" value="L-CYSTEINE DESULFHYDRASE"/>
    <property type="match status" value="1"/>
</dbReference>
<keyword evidence="4" id="KW-1185">Reference proteome</keyword>
<gene>
    <name evidence="3" type="ORF">K493DRAFT_313654</name>
</gene>
<dbReference type="Gene3D" id="3.40.640.10">
    <property type="entry name" value="Type I PLP-dependent aspartate aminotransferase-like (Major domain)"/>
    <property type="match status" value="1"/>
</dbReference>
<dbReference type="FunCoup" id="A0A1Y1YKY1">
    <property type="interactions" value="17"/>
</dbReference>
<dbReference type="STRING" id="1314790.A0A1Y1YKY1"/>
<dbReference type="Proteomes" id="UP000193498">
    <property type="component" value="Unassembled WGS sequence"/>
</dbReference>
<sequence length="356" mass="40453">MDPSLASLRQIPFGQSARKLYPLEPGYTNLNNGSFGTVPLYVEAARREWLDRSEKNPDKWLRHDYFQQYERVRDEVADYVGAEKENLVFVQNATNGVNSVVRSLNFKPEEKVVYFSTTYNAVKQLLFYLRDSQRLSLVEVQVDFPFKDEDLLKQVGELLDREPNIKLAIVDAISSVPALLFPFVELNKLFKSRGITVLVDGAHAYGQIPLKLEECGADFFVTNIHKWGQSSRPCALLYATKKQQMNIHPSSISHGYETRSFYEDFQWTGTTDLSQIMSVSAALAYRKAIGEERILRYIHELAVKGGQKVATILGTEVIGDEHQIPAMVNVRLPLSAQHGDKHIRQLAVTLLQKFNV</sequence>
<keyword evidence="1" id="KW-0663">Pyridoxal phosphate</keyword>
<feature type="non-terminal residue" evidence="3">
    <location>
        <position position="356"/>
    </location>
</feature>
<keyword evidence="3" id="KW-0808">Transferase</keyword>
<dbReference type="Gene3D" id="3.90.1150.10">
    <property type="entry name" value="Aspartate Aminotransferase, domain 1"/>
    <property type="match status" value="1"/>
</dbReference>
<evidence type="ECO:0000313" key="3">
    <source>
        <dbReference type="EMBL" id="ORX98406.1"/>
    </source>
</evidence>
<dbReference type="Pfam" id="PF00266">
    <property type="entry name" value="Aminotran_5"/>
    <property type="match status" value="1"/>
</dbReference>
<proteinExistence type="predicted"/>
<organism evidence="3 4">
    <name type="scientific">Basidiobolus meristosporus CBS 931.73</name>
    <dbReference type="NCBI Taxonomy" id="1314790"/>
    <lineage>
        <taxon>Eukaryota</taxon>
        <taxon>Fungi</taxon>
        <taxon>Fungi incertae sedis</taxon>
        <taxon>Zoopagomycota</taxon>
        <taxon>Entomophthoromycotina</taxon>
        <taxon>Basidiobolomycetes</taxon>
        <taxon>Basidiobolales</taxon>
        <taxon>Basidiobolaceae</taxon>
        <taxon>Basidiobolus</taxon>
    </lineage>
</organism>
<dbReference type="InterPro" id="IPR000192">
    <property type="entry name" value="Aminotrans_V_dom"/>
</dbReference>
<dbReference type="GO" id="GO:0016740">
    <property type="term" value="F:transferase activity"/>
    <property type="evidence" value="ECO:0007669"/>
    <property type="project" value="UniProtKB-KW"/>
</dbReference>
<accession>A0A1Y1YKY1</accession>
<evidence type="ECO:0000259" key="2">
    <source>
        <dbReference type="Pfam" id="PF00266"/>
    </source>
</evidence>
<comment type="caution">
    <text evidence="3">The sequence shown here is derived from an EMBL/GenBank/DDBJ whole genome shotgun (WGS) entry which is preliminary data.</text>
</comment>
<reference evidence="3 4" key="1">
    <citation type="submission" date="2016-07" db="EMBL/GenBank/DDBJ databases">
        <title>Pervasive Adenine N6-methylation of Active Genes in Fungi.</title>
        <authorList>
            <consortium name="DOE Joint Genome Institute"/>
            <person name="Mondo S.J."/>
            <person name="Dannebaum R.O."/>
            <person name="Kuo R.C."/>
            <person name="Labutti K."/>
            <person name="Haridas S."/>
            <person name="Kuo A."/>
            <person name="Salamov A."/>
            <person name="Ahrendt S.R."/>
            <person name="Lipzen A."/>
            <person name="Sullivan W."/>
            <person name="Andreopoulos W.B."/>
            <person name="Clum A."/>
            <person name="Lindquist E."/>
            <person name="Daum C."/>
            <person name="Ramamoorthy G.K."/>
            <person name="Gryganskyi A."/>
            <person name="Culley D."/>
            <person name="Magnuson J.K."/>
            <person name="James T.Y."/>
            <person name="O'Malley M.A."/>
            <person name="Stajich J.E."/>
            <person name="Spatafora J.W."/>
            <person name="Visel A."/>
            <person name="Grigoriev I.V."/>
        </authorList>
    </citation>
    <scope>NUCLEOTIDE SEQUENCE [LARGE SCALE GENOMIC DNA]</scope>
    <source>
        <strain evidence="3 4">CBS 931.73</strain>
    </source>
</reference>
<name>A0A1Y1YKY1_9FUNG</name>
<dbReference type="EMBL" id="MCFE01000114">
    <property type="protein sequence ID" value="ORX98406.1"/>
    <property type="molecule type" value="Genomic_DNA"/>
</dbReference>
<dbReference type="AlphaFoldDB" id="A0A1Y1YKY1"/>
<dbReference type="InParanoid" id="A0A1Y1YKY1"/>
<dbReference type="InterPro" id="IPR015422">
    <property type="entry name" value="PyrdxlP-dep_Trfase_small"/>
</dbReference>
<dbReference type="PANTHER" id="PTHR43092:SF2">
    <property type="entry name" value="HERCYNYLCYSTEINE SULFOXIDE LYASE"/>
    <property type="match status" value="1"/>
</dbReference>
<dbReference type="InterPro" id="IPR015421">
    <property type="entry name" value="PyrdxlP-dep_Trfase_major"/>
</dbReference>
<dbReference type="InterPro" id="IPR015424">
    <property type="entry name" value="PyrdxlP-dep_Trfase"/>
</dbReference>
<evidence type="ECO:0000313" key="4">
    <source>
        <dbReference type="Proteomes" id="UP000193498"/>
    </source>
</evidence>
<protein>
    <submittedName>
        <fullName evidence="3">PLP-dependent transferase</fullName>
    </submittedName>
</protein>
<evidence type="ECO:0000256" key="1">
    <source>
        <dbReference type="ARBA" id="ARBA00022898"/>
    </source>
</evidence>
<dbReference type="SUPFAM" id="SSF53383">
    <property type="entry name" value="PLP-dependent transferases"/>
    <property type="match status" value="1"/>
</dbReference>
<dbReference type="OrthoDB" id="5978656at2759"/>
<feature type="domain" description="Aminotransferase class V" evidence="2">
    <location>
        <begin position="62"/>
        <end position="336"/>
    </location>
</feature>